<name>A0A9P6JPY0_9AGAR</name>
<dbReference type="PROSITE" id="PS50902">
    <property type="entry name" value="FLAVODOXIN_LIKE"/>
    <property type="match status" value="1"/>
</dbReference>
<feature type="domain" description="Flavodoxin-like" evidence="2">
    <location>
        <begin position="6"/>
        <end position="194"/>
    </location>
</feature>
<evidence type="ECO:0000313" key="4">
    <source>
        <dbReference type="Proteomes" id="UP000807306"/>
    </source>
</evidence>
<dbReference type="InterPro" id="IPR010089">
    <property type="entry name" value="Flavoprotein_WrbA-like"/>
</dbReference>
<keyword evidence="4" id="KW-1185">Reference proteome</keyword>
<organism evidence="3 4">
    <name type="scientific">Crepidotus variabilis</name>
    <dbReference type="NCBI Taxonomy" id="179855"/>
    <lineage>
        <taxon>Eukaryota</taxon>
        <taxon>Fungi</taxon>
        <taxon>Dikarya</taxon>
        <taxon>Basidiomycota</taxon>
        <taxon>Agaricomycotina</taxon>
        <taxon>Agaricomycetes</taxon>
        <taxon>Agaricomycetidae</taxon>
        <taxon>Agaricales</taxon>
        <taxon>Agaricineae</taxon>
        <taxon>Crepidotaceae</taxon>
        <taxon>Crepidotus</taxon>
    </lineage>
</organism>
<proteinExistence type="inferred from homology"/>
<sequence length="204" mass="21861">MSQPKIAIIIYSMYGHIAKLAEAEKKGIEAKGGSATIFQVPETLPAEVLTKMHAPAKGDYPIATPQTLVDYDAYLLGVPTRYGNMPAQWKTFWDATGQLWANGTLVGKHAGIFVSTAGPGGGQEMTALSFISTFTHHGILFVPFGYATGYQANISVTEAHGGSPWGPGTYTDSNGSRQPSERELKITEAHGAHFLNIVSRVHKA</sequence>
<dbReference type="EMBL" id="MU157849">
    <property type="protein sequence ID" value="KAF9528992.1"/>
    <property type="molecule type" value="Genomic_DNA"/>
</dbReference>
<dbReference type="NCBIfam" id="NF002999">
    <property type="entry name" value="PRK03767.1"/>
    <property type="match status" value="1"/>
</dbReference>
<evidence type="ECO:0000259" key="2">
    <source>
        <dbReference type="PROSITE" id="PS50902"/>
    </source>
</evidence>
<dbReference type="Proteomes" id="UP000807306">
    <property type="component" value="Unassembled WGS sequence"/>
</dbReference>
<dbReference type="Pfam" id="PF03358">
    <property type="entry name" value="FMN_red"/>
    <property type="match status" value="1"/>
</dbReference>
<dbReference type="FunFam" id="3.40.50.360:FF:000001">
    <property type="entry name" value="NAD(P)H dehydrogenase (Quinone) FQR1-like"/>
    <property type="match status" value="1"/>
</dbReference>
<dbReference type="GO" id="GO:0003955">
    <property type="term" value="F:NAD(P)H dehydrogenase (quinone) activity"/>
    <property type="evidence" value="ECO:0007669"/>
    <property type="project" value="InterPro"/>
</dbReference>
<reference evidence="3" key="1">
    <citation type="submission" date="2020-11" db="EMBL/GenBank/DDBJ databases">
        <authorList>
            <consortium name="DOE Joint Genome Institute"/>
            <person name="Ahrendt S."/>
            <person name="Riley R."/>
            <person name="Andreopoulos W."/>
            <person name="Labutti K."/>
            <person name="Pangilinan J."/>
            <person name="Ruiz-Duenas F.J."/>
            <person name="Barrasa J.M."/>
            <person name="Sanchez-Garcia M."/>
            <person name="Camarero S."/>
            <person name="Miyauchi S."/>
            <person name="Serrano A."/>
            <person name="Linde D."/>
            <person name="Babiker R."/>
            <person name="Drula E."/>
            <person name="Ayuso-Fernandez I."/>
            <person name="Pacheco R."/>
            <person name="Padilla G."/>
            <person name="Ferreira P."/>
            <person name="Barriuso J."/>
            <person name="Kellner H."/>
            <person name="Castanera R."/>
            <person name="Alfaro M."/>
            <person name="Ramirez L."/>
            <person name="Pisabarro A.G."/>
            <person name="Kuo A."/>
            <person name="Tritt A."/>
            <person name="Lipzen A."/>
            <person name="He G."/>
            <person name="Yan M."/>
            <person name="Ng V."/>
            <person name="Cullen D."/>
            <person name="Martin F."/>
            <person name="Rosso M.-N."/>
            <person name="Henrissat B."/>
            <person name="Hibbett D."/>
            <person name="Martinez A.T."/>
            <person name="Grigoriev I.V."/>
        </authorList>
    </citation>
    <scope>NUCLEOTIDE SEQUENCE</scope>
    <source>
        <strain evidence="3">CBS 506.95</strain>
    </source>
</reference>
<dbReference type="PANTHER" id="PTHR30546:SF23">
    <property type="entry name" value="FLAVOPROTEIN-LIKE PROTEIN YCP4-RELATED"/>
    <property type="match status" value="1"/>
</dbReference>
<gene>
    <name evidence="3" type="ORF">CPB83DRAFT_853585</name>
</gene>
<dbReference type="SUPFAM" id="SSF52218">
    <property type="entry name" value="Flavoproteins"/>
    <property type="match status" value="1"/>
</dbReference>
<protein>
    <submittedName>
        <fullName evidence="3">Flavoprotein-like protein</fullName>
    </submittedName>
</protein>
<dbReference type="GO" id="GO:0016020">
    <property type="term" value="C:membrane"/>
    <property type="evidence" value="ECO:0007669"/>
    <property type="project" value="TreeGrafter"/>
</dbReference>
<evidence type="ECO:0000313" key="3">
    <source>
        <dbReference type="EMBL" id="KAF9528992.1"/>
    </source>
</evidence>
<dbReference type="AlphaFoldDB" id="A0A9P6JPY0"/>
<dbReference type="GO" id="GO:0010181">
    <property type="term" value="F:FMN binding"/>
    <property type="evidence" value="ECO:0007669"/>
    <property type="project" value="InterPro"/>
</dbReference>
<dbReference type="InterPro" id="IPR029039">
    <property type="entry name" value="Flavoprotein-like_sf"/>
</dbReference>
<accession>A0A9P6JPY0</accession>
<dbReference type="InterPro" id="IPR008254">
    <property type="entry name" value="Flavodoxin/NO_synth"/>
</dbReference>
<comment type="caution">
    <text evidence="3">The sequence shown here is derived from an EMBL/GenBank/DDBJ whole genome shotgun (WGS) entry which is preliminary data.</text>
</comment>
<evidence type="ECO:0000256" key="1">
    <source>
        <dbReference type="ARBA" id="ARBA00006961"/>
    </source>
</evidence>
<dbReference type="NCBIfam" id="TIGR01755">
    <property type="entry name" value="flav_wrbA"/>
    <property type="match status" value="1"/>
</dbReference>
<comment type="similarity">
    <text evidence="1">Belongs to the WrbA family.</text>
</comment>
<dbReference type="Gene3D" id="3.40.50.360">
    <property type="match status" value="1"/>
</dbReference>
<dbReference type="PANTHER" id="PTHR30546">
    <property type="entry name" value="FLAVODOXIN-RELATED PROTEIN WRBA-RELATED"/>
    <property type="match status" value="1"/>
</dbReference>
<dbReference type="OrthoDB" id="504689at2759"/>
<dbReference type="InterPro" id="IPR005025">
    <property type="entry name" value="FMN_Rdtase-like_dom"/>
</dbReference>